<keyword evidence="5" id="KW-1185">Reference proteome</keyword>
<feature type="compositionally biased region" description="Basic and acidic residues" evidence="2">
    <location>
        <begin position="10"/>
        <end position="26"/>
    </location>
</feature>
<organism evidence="4 5">
    <name type="scientific">Fulvivirga marina</name>
    <dbReference type="NCBI Taxonomy" id="2494733"/>
    <lineage>
        <taxon>Bacteria</taxon>
        <taxon>Pseudomonadati</taxon>
        <taxon>Bacteroidota</taxon>
        <taxon>Cytophagia</taxon>
        <taxon>Cytophagales</taxon>
        <taxon>Fulvivirgaceae</taxon>
        <taxon>Fulvivirga</taxon>
    </lineage>
</organism>
<gene>
    <name evidence="4" type="ORF">JMN32_02275</name>
</gene>
<sequence>MTENTSNNDPIKKEQHREQSIRENKKSNRKTAIIVTILAIIIIVQGIKIYLDHQESVATENQLASTEQELAVTMQRLTDISRELDEKIAEIEKLGGDVTELEKAKADIQDELNRQQRANRSTIRNLKDKVGGYEVLLKAKDEEIEKLKNVNSELLTENTSLKTEKNQLFDSLSEVTKSKEALISKVELASQLKAENILIYAINSRGKEREAPFKSRHADKIKVIFNIAENEVAPIEGKDIMVRIVDGNGQVIFDVAKGSGTFMYEGKEEFYTSNKEILFDNTRQQLTFEYEKGSEWEEGLYNLEVYTEGYKMGSKQFEVK</sequence>
<proteinExistence type="predicted"/>
<dbReference type="Proteomes" id="UP000614216">
    <property type="component" value="Unassembled WGS sequence"/>
</dbReference>
<evidence type="ECO:0000256" key="2">
    <source>
        <dbReference type="SAM" id="MobiDB-lite"/>
    </source>
</evidence>
<dbReference type="AlphaFoldDB" id="A0A937FVN3"/>
<evidence type="ECO:0000256" key="3">
    <source>
        <dbReference type="SAM" id="Phobius"/>
    </source>
</evidence>
<evidence type="ECO:0000313" key="4">
    <source>
        <dbReference type="EMBL" id="MBL6445116.1"/>
    </source>
</evidence>
<dbReference type="EMBL" id="JAEUGD010000004">
    <property type="protein sequence ID" value="MBL6445116.1"/>
    <property type="molecule type" value="Genomic_DNA"/>
</dbReference>
<keyword evidence="1" id="KW-0175">Coiled coil</keyword>
<name>A0A937FVN3_9BACT</name>
<feature type="region of interest" description="Disordered" evidence="2">
    <location>
        <begin position="1"/>
        <end position="26"/>
    </location>
</feature>
<accession>A0A937FVN3</accession>
<keyword evidence="3" id="KW-1133">Transmembrane helix</keyword>
<keyword evidence="3" id="KW-0812">Transmembrane</keyword>
<evidence type="ECO:0000313" key="5">
    <source>
        <dbReference type="Proteomes" id="UP000614216"/>
    </source>
</evidence>
<feature type="transmembrane region" description="Helical" evidence="3">
    <location>
        <begin position="32"/>
        <end position="51"/>
    </location>
</feature>
<evidence type="ECO:0000256" key="1">
    <source>
        <dbReference type="SAM" id="Coils"/>
    </source>
</evidence>
<dbReference type="RefSeq" id="WP_202854657.1">
    <property type="nucleotide sequence ID" value="NZ_JAEUGD010000004.1"/>
</dbReference>
<feature type="coiled-coil region" evidence="1">
    <location>
        <begin position="63"/>
        <end position="164"/>
    </location>
</feature>
<reference evidence="4" key="1">
    <citation type="submission" date="2021-01" db="EMBL/GenBank/DDBJ databases">
        <title>Fulvivirga kasyanovii gen. nov., sp nov., a novel member of the phylum Bacteroidetes isolated from seawater in a mussel farm.</title>
        <authorList>
            <person name="Zhao L.-H."/>
            <person name="Wang Z.-J."/>
        </authorList>
    </citation>
    <scope>NUCLEOTIDE SEQUENCE</scope>
    <source>
        <strain evidence="4">29W222</strain>
    </source>
</reference>
<protein>
    <submittedName>
        <fullName evidence="4">Chromosome segregation protein SMC</fullName>
    </submittedName>
</protein>
<comment type="caution">
    <text evidence="4">The sequence shown here is derived from an EMBL/GenBank/DDBJ whole genome shotgun (WGS) entry which is preliminary data.</text>
</comment>
<keyword evidence="3" id="KW-0472">Membrane</keyword>